<dbReference type="EMBL" id="KN817572">
    <property type="protein sequence ID" value="KJA19983.1"/>
    <property type="molecule type" value="Genomic_DNA"/>
</dbReference>
<comment type="subcellular location">
    <subcellularLocation>
        <location evidence="1">Nucleus</location>
    </subcellularLocation>
</comment>
<keyword evidence="3" id="KW-0863">Zinc-finger</keyword>
<dbReference type="OMA" id="VRWCAES"/>
<keyword evidence="2" id="KW-0479">Metal-binding</keyword>
<evidence type="ECO:0000313" key="6">
    <source>
        <dbReference type="EMBL" id="KJA19983.1"/>
    </source>
</evidence>
<evidence type="ECO:0000256" key="3">
    <source>
        <dbReference type="ARBA" id="ARBA00022771"/>
    </source>
</evidence>
<evidence type="ECO:0000256" key="1">
    <source>
        <dbReference type="ARBA" id="ARBA00004123"/>
    </source>
</evidence>
<organism evidence="6 7">
    <name type="scientific">Hypholoma sublateritium (strain FD-334 SS-4)</name>
    <dbReference type="NCBI Taxonomy" id="945553"/>
    <lineage>
        <taxon>Eukaryota</taxon>
        <taxon>Fungi</taxon>
        <taxon>Dikarya</taxon>
        <taxon>Basidiomycota</taxon>
        <taxon>Agaricomycotina</taxon>
        <taxon>Agaricomycetes</taxon>
        <taxon>Agaricomycetidae</taxon>
        <taxon>Agaricales</taxon>
        <taxon>Agaricineae</taxon>
        <taxon>Strophariaceae</taxon>
        <taxon>Hypholoma</taxon>
    </lineage>
</organism>
<dbReference type="Gene3D" id="1.10.10.1070">
    <property type="entry name" value="Zinc finger, BED domain-containing"/>
    <property type="match status" value="1"/>
</dbReference>
<dbReference type="SUPFAM" id="SSF140996">
    <property type="entry name" value="Hermes dimerisation domain"/>
    <property type="match status" value="1"/>
</dbReference>
<evidence type="ECO:0000256" key="4">
    <source>
        <dbReference type="ARBA" id="ARBA00022833"/>
    </source>
</evidence>
<reference evidence="7" key="1">
    <citation type="submission" date="2014-04" db="EMBL/GenBank/DDBJ databases">
        <title>Evolutionary Origins and Diversification of the Mycorrhizal Mutualists.</title>
        <authorList>
            <consortium name="DOE Joint Genome Institute"/>
            <consortium name="Mycorrhizal Genomics Consortium"/>
            <person name="Kohler A."/>
            <person name="Kuo A."/>
            <person name="Nagy L.G."/>
            <person name="Floudas D."/>
            <person name="Copeland A."/>
            <person name="Barry K.W."/>
            <person name="Cichocki N."/>
            <person name="Veneault-Fourrey C."/>
            <person name="LaButti K."/>
            <person name="Lindquist E.A."/>
            <person name="Lipzen A."/>
            <person name="Lundell T."/>
            <person name="Morin E."/>
            <person name="Murat C."/>
            <person name="Riley R."/>
            <person name="Ohm R."/>
            <person name="Sun H."/>
            <person name="Tunlid A."/>
            <person name="Henrissat B."/>
            <person name="Grigoriev I.V."/>
            <person name="Hibbett D.S."/>
            <person name="Martin F."/>
        </authorList>
    </citation>
    <scope>NUCLEOTIDE SEQUENCE [LARGE SCALE GENOMIC DNA]</scope>
    <source>
        <strain evidence="7">FD-334 SS-4</strain>
    </source>
</reference>
<dbReference type="OrthoDB" id="2677917at2759"/>
<keyword evidence="4" id="KW-0862">Zinc</keyword>
<dbReference type="PANTHER" id="PTHR46481">
    <property type="entry name" value="ZINC FINGER BED DOMAIN-CONTAINING PROTEIN 4"/>
    <property type="match status" value="1"/>
</dbReference>
<dbReference type="Proteomes" id="UP000054270">
    <property type="component" value="Unassembled WGS sequence"/>
</dbReference>
<gene>
    <name evidence="6" type="ORF">HYPSUDRAFT_143043</name>
</gene>
<name>A0A0D2M9G6_HYPSF</name>
<sequence>MLERMMAKWNTPIYAFWTPIPTIGYDDGHRYHEFKCFKKSCSKSVRRFLDKSDATSTGNLHRHTKACWGADIVHLAMNAGNVENARNVLSKSKDGSIAEAFRKAGKEQVTYSHRQHMKMETRAEIVRWVTENARPYSIVKDRGFKNLMKTGRPEYYLPSPHTVSRDV</sequence>
<dbReference type="GO" id="GO:0005634">
    <property type="term" value="C:nucleus"/>
    <property type="evidence" value="ECO:0007669"/>
    <property type="project" value="UniProtKB-SubCell"/>
</dbReference>
<keyword evidence="5" id="KW-0539">Nucleus</keyword>
<evidence type="ECO:0000256" key="2">
    <source>
        <dbReference type="ARBA" id="ARBA00022723"/>
    </source>
</evidence>
<dbReference type="AlphaFoldDB" id="A0A0D2M9G6"/>
<keyword evidence="7" id="KW-1185">Reference proteome</keyword>
<proteinExistence type="predicted"/>
<dbReference type="GO" id="GO:0008270">
    <property type="term" value="F:zinc ion binding"/>
    <property type="evidence" value="ECO:0007669"/>
    <property type="project" value="UniProtKB-KW"/>
</dbReference>
<dbReference type="InterPro" id="IPR052035">
    <property type="entry name" value="ZnF_BED_domain_contain"/>
</dbReference>
<accession>A0A0D2M9G6</accession>
<dbReference type="PANTHER" id="PTHR46481:SF10">
    <property type="entry name" value="ZINC FINGER BED DOMAIN-CONTAINING PROTEIN 39"/>
    <property type="match status" value="1"/>
</dbReference>
<evidence type="ECO:0000256" key="5">
    <source>
        <dbReference type="ARBA" id="ARBA00023242"/>
    </source>
</evidence>
<evidence type="ECO:0000313" key="7">
    <source>
        <dbReference type="Proteomes" id="UP000054270"/>
    </source>
</evidence>
<protein>
    <submittedName>
        <fullName evidence="6">Uncharacterized protein</fullName>
    </submittedName>
</protein>